<dbReference type="EMBL" id="CAJOBH010258788">
    <property type="protein sequence ID" value="CAF5152502.1"/>
    <property type="molecule type" value="Genomic_DNA"/>
</dbReference>
<reference evidence="1" key="1">
    <citation type="submission" date="2021-02" db="EMBL/GenBank/DDBJ databases">
        <authorList>
            <person name="Nowell W R."/>
        </authorList>
    </citation>
    <scope>NUCLEOTIDE SEQUENCE</scope>
</reference>
<sequence length="64" mass="7180">MSYFIGIIFKSLRKNVSNFRGNPLVECPLSGAVDLPELFKGQLCHVTKATEIEKESFCVRISMS</sequence>
<evidence type="ECO:0000313" key="1">
    <source>
        <dbReference type="EMBL" id="CAF5152502.1"/>
    </source>
</evidence>
<name>A0A8S3G9T9_9BILA</name>
<dbReference type="Proteomes" id="UP000681967">
    <property type="component" value="Unassembled WGS sequence"/>
</dbReference>
<comment type="caution">
    <text evidence="1">The sequence shown here is derived from an EMBL/GenBank/DDBJ whole genome shotgun (WGS) entry which is preliminary data.</text>
</comment>
<feature type="non-terminal residue" evidence="1">
    <location>
        <position position="64"/>
    </location>
</feature>
<protein>
    <submittedName>
        <fullName evidence="1">Uncharacterized protein</fullName>
    </submittedName>
</protein>
<evidence type="ECO:0000313" key="2">
    <source>
        <dbReference type="Proteomes" id="UP000681967"/>
    </source>
</evidence>
<accession>A0A8S3G9T9</accession>
<organism evidence="1 2">
    <name type="scientific">Rotaria magnacalcarata</name>
    <dbReference type="NCBI Taxonomy" id="392030"/>
    <lineage>
        <taxon>Eukaryota</taxon>
        <taxon>Metazoa</taxon>
        <taxon>Spiralia</taxon>
        <taxon>Gnathifera</taxon>
        <taxon>Rotifera</taxon>
        <taxon>Eurotatoria</taxon>
        <taxon>Bdelloidea</taxon>
        <taxon>Philodinida</taxon>
        <taxon>Philodinidae</taxon>
        <taxon>Rotaria</taxon>
    </lineage>
</organism>
<proteinExistence type="predicted"/>
<gene>
    <name evidence="1" type="ORF">BYL167_LOCUS72585</name>
</gene>
<dbReference type="AlphaFoldDB" id="A0A8S3G9T9"/>